<keyword evidence="4" id="KW-1185">Reference proteome</keyword>
<organism evidence="3 4">
    <name type="scientific">Actinokineospora xionganensis</name>
    <dbReference type="NCBI Taxonomy" id="2684470"/>
    <lineage>
        <taxon>Bacteria</taxon>
        <taxon>Bacillati</taxon>
        <taxon>Actinomycetota</taxon>
        <taxon>Actinomycetes</taxon>
        <taxon>Pseudonocardiales</taxon>
        <taxon>Pseudonocardiaceae</taxon>
        <taxon>Actinokineospora</taxon>
    </lineage>
</organism>
<gene>
    <name evidence="3" type="ORF">GPZ80_24390</name>
</gene>
<name>A0ABR7LC63_9PSEU</name>
<comment type="caution">
    <text evidence="3">The sequence shown here is derived from an EMBL/GenBank/DDBJ whole genome shotgun (WGS) entry which is preliminary data.</text>
</comment>
<dbReference type="Proteomes" id="UP000734823">
    <property type="component" value="Unassembled WGS sequence"/>
</dbReference>
<dbReference type="PANTHER" id="PTHR30163:SF8">
    <property type="entry name" value="LYTIC MUREIN TRANSGLYCOSYLASE"/>
    <property type="match status" value="1"/>
</dbReference>
<dbReference type="PANTHER" id="PTHR30163">
    <property type="entry name" value="MEMBRANE-BOUND LYTIC MUREIN TRANSGLYCOSYLASE B"/>
    <property type="match status" value="1"/>
</dbReference>
<feature type="domain" description="Transglycosylase SLT" evidence="2">
    <location>
        <begin position="165"/>
        <end position="216"/>
    </location>
</feature>
<feature type="compositionally biased region" description="Low complexity" evidence="1">
    <location>
        <begin position="272"/>
        <end position="285"/>
    </location>
</feature>
<feature type="region of interest" description="Disordered" evidence="1">
    <location>
        <begin position="254"/>
        <end position="394"/>
    </location>
</feature>
<feature type="compositionally biased region" description="Pro residues" evidence="1">
    <location>
        <begin position="314"/>
        <end position="355"/>
    </location>
</feature>
<evidence type="ECO:0000313" key="4">
    <source>
        <dbReference type="Proteomes" id="UP000734823"/>
    </source>
</evidence>
<dbReference type="SUPFAM" id="SSF53955">
    <property type="entry name" value="Lysozyme-like"/>
    <property type="match status" value="1"/>
</dbReference>
<dbReference type="RefSeq" id="WP_187223400.1">
    <property type="nucleotide sequence ID" value="NZ_JABVED010000015.1"/>
</dbReference>
<reference evidence="3 4" key="1">
    <citation type="submission" date="2020-06" db="EMBL/GenBank/DDBJ databases">
        <title>Actinokineospora xiongansis sp. nov., isolated from soil of Baiyangdian.</title>
        <authorList>
            <person name="Zhang X."/>
        </authorList>
    </citation>
    <scope>NUCLEOTIDE SEQUENCE [LARGE SCALE GENOMIC DNA]</scope>
    <source>
        <strain evidence="3 4">HBU206404</strain>
    </source>
</reference>
<accession>A0ABR7LC63</accession>
<feature type="compositionally biased region" description="Low complexity" evidence="1">
    <location>
        <begin position="293"/>
        <end position="313"/>
    </location>
</feature>
<sequence length="394" mass="39513">MIVPAVAAGEPVYISGEDVTDVALASSAGGGLVGLTDPSEVSADGSRPENGELGSEVLAAAGDPGVLAFGHGPLPSGPLGIPGTMLDAYMRATQTINTTTPGCNMEWSLLASIGRIESNHARGGRVDAHGNTASPILGPVLNGGGFAAISDTDGGRYDGDNRWDRAVGPMQFIPSTWKGYASDGNGDGETNPNNIYDATVGSAKYLCSGGMNMADPRNRAAAIWRYNHSDSYVRTVMEWAVAYAKGVTPVPTTPVNEIEHLGAPAPGPNPPAGGVITPPSSTTAPGTPPPATTQPTTTSAPSSSPSSSPKPTTTTPPPSSTPPSTTTPPPTTTPPCEPTATPTTPPSTTPPPTTPPAGEEPTDPCATPTTTPPPTTTTTPSGEAGSAIPTSPTP</sequence>
<dbReference type="Gene3D" id="1.10.530.10">
    <property type="match status" value="1"/>
</dbReference>
<evidence type="ECO:0000313" key="3">
    <source>
        <dbReference type="EMBL" id="MBC6450301.1"/>
    </source>
</evidence>
<evidence type="ECO:0000256" key="1">
    <source>
        <dbReference type="SAM" id="MobiDB-lite"/>
    </source>
</evidence>
<dbReference type="InterPro" id="IPR023346">
    <property type="entry name" value="Lysozyme-like_dom_sf"/>
</dbReference>
<dbReference type="PRINTS" id="PR01217">
    <property type="entry name" value="PRICHEXTENSN"/>
</dbReference>
<dbReference type="EMBL" id="JABVED010000015">
    <property type="protein sequence ID" value="MBC6450301.1"/>
    <property type="molecule type" value="Genomic_DNA"/>
</dbReference>
<dbReference type="InterPro" id="IPR043426">
    <property type="entry name" value="MltB-like"/>
</dbReference>
<proteinExistence type="predicted"/>
<evidence type="ECO:0000259" key="2">
    <source>
        <dbReference type="Pfam" id="PF13406"/>
    </source>
</evidence>
<dbReference type="InterPro" id="IPR031304">
    <property type="entry name" value="SLT_2"/>
</dbReference>
<protein>
    <submittedName>
        <fullName evidence="3">Lytic murein transglycosylase</fullName>
    </submittedName>
</protein>
<dbReference type="Pfam" id="PF13406">
    <property type="entry name" value="SLT_2"/>
    <property type="match status" value="1"/>
</dbReference>
<dbReference type="CDD" id="cd13399">
    <property type="entry name" value="Slt35-like"/>
    <property type="match status" value="1"/>
</dbReference>